<reference evidence="3" key="1">
    <citation type="submission" date="2025-08" db="UniProtKB">
        <authorList>
            <consortium name="RefSeq"/>
        </authorList>
    </citation>
    <scope>IDENTIFICATION</scope>
</reference>
<dbReference type="KEGG" id="mcha:111013277"/>
<dbReference type="GeneID" id="111013277"/>
<feature type="compositionally biased region" description="Basic and acidic residues" evidence="1">
    <location>
        <begin position="42"/>
        <end position="62"/>
    </location>
</feature>
<proteinExistence type="predicted"/>
<name>A0A6J1CQL7_MOMCH</name>
<accession>A0A6J1CQL7</accession>
<dbReference type="RefSeq" id="XP_022143398.1">
    <property type="nucleotide sequence ID" value="XM_022287706.1"/>
</dbReference>
<organism evidence="2 3">
    <name type="scientific">Momordica charantia</name>
    <name type="common">Bitter gourd</name>
    <name type="synonym">Balsam pear</name>
    <dbReference type="NCBI Taxonomy" id="3673"/>
    <lineage>
        <taxon>Eukaryota</taxon>
        <taxon>Viridiplantae</taxon>
        <taxon>Streptophyta</taxon>
        <taxon>Embryophyta</taxon>
        <taxon>Tracheophyta</taxon>
        <taxon>Spermatophyta</taxon>
        <taxon>Magnoliopsida</taxon>
        <taxon>eudicotyledons</taxon>
        <taxon>Gunneridae</taxon>
        <taxon>Pentapetalae</taxon>
        <taxon>rosids</taxon>
        <taxon>fabids</taxon>
        <taxon>Cucurbitales</taxon>
        <taxon>Cucurbitaceae</taxon>
        <taxon>Momordiceae</taxon>
        <taxon>Momordica</taxon>
    </lineage>
</organism>
<evidence type="ECO:0000256" key="1">
    <source>
        <dbReference type="SAM" id="MobiDB-lite"/>
    </source>
</evidence>
<feature type="region of interest" description="Disordered" evidence="1">
    <location>
        <begin position="1"/>
        <end position="62"/>
    </location>
</feature>
<dbReference type="Proteomes" id="UP000504603">
    <property type="component" value="Unplaced"/>
</dbReference>
<dbReference type="AlphaFoldDB" id="A0A6J1CQL7"/>
<feature type="compositionally biased region" description="Low complexity" evidence="1">
    <location>
        <begin position="1"/>
        <end position="11"/>
    </location>
</feature>
<evidence type="ECO:0000313" key="2">
    <source>
        <dbReference type="Proteomes" id="UP000504603"/>
    </source>
</evidence>
<gene>
    <name evidence="3" type="primary">LOC111013277</name>
</gene>
<sequence length="121" mass="12684">MAAESIGAAAGVGEGEEEEGENGGDGGEDTELERGGNGVFGENRERLQRAAEDAAERGREQRGEACGSLVQQACEIGEPCGANRRPGTWMKLCLHGHGGRVNAGWFSLCTVFTQTVFVGNN</sequence>
<keyword evidence="2" id="KW-1185">Reference proteome</keyword>
<feature type="compositionally biased region" description="Acidic residues" evidence="1">
    <location>
        <begin position="14"/>
        <end position="31"/>
    </location>
</feature>
<protein>
    <submittedName>
        <fullName evidence="3">Uncharacterized protein LOC111013277</fullName>
    </submittedName>
</protein>
<evidence type="ECO:0000313" key="3">
    <source>
        <dbReference type="RefSeq" id="XP_022143398.1"/>
    </source>
</evidence>